<evidence type="ECO:0000313" key="2">
    <source>
        <dbReference type="Proteomes" id="UP000284706"/>
    </source>
</evidence>
<organism evidence="1 2">
    <name type="scientific">Gymnopilus dilepis</name>
    <dbReference type="NCBI Taxonomy" id="231916"/>
    <lineage>
        <taxon>Eukaryota</taxon>
        <taxon>Fungi</taxon>
        <taxon>Dikarya</taxon>
        <taxon>Basidiomycota</taxon>
        <taxon>Agaricomycotina</taxon>
        <taxon>Agaricomycetes</taxon>
        <taxon>Agaricomycetidae</taxon>
        <taxon>Agaricales</taxon>
        <taxon>Agaricineae</taxon>
        <taxon>Hymenogastraceae</taxon>
        <taxon>Gymnopilus</taxon>
    </lineage>
</organism>
<protein>
    <submittedName>
        <fullName evidence="1">Uncharacterized protein</fullName>
    </submittedName>
</protein>
<name>A0A409WCI0_9AGAR</name>
<dbReference type="OrthoDB" id="2141050at2759"/>
<accession>A0A409WCI0</accession>
<dbReference type="InParanoid" id="A0A409WCI0"/>
<sequence length="87" mass="9651">MPLLGTVIGFSFAGLAARMGQLSIQNRNLYSNPGGHLLAMGVFGYAGYLAHKWETYSGQLLAEKKNEIRERREQMAAKFASQQENSE</sequence>
<reference evidence="1 2" key="1">
    <citation type="journal article" date="2018" name="Evol. Lett.">
        <title>Horizontal gene cluster transfer increased hallucinogenic mushroom diversity.</title>
        <authorList>
            <person name="Reynolds H.T."/>
            <person name="Vijayakumar V."/>
            <person name="Gluck-Thaler E."/>
            <person name="Korotkin H.B."/>
            <person name="Matheny P.B."/>
            <person name="Slot J.C."/>
        </authorList>
    </citation>
    <scope>NUCLEOTIDE SEQUENCE [LARGE SCALE GENOMIC DNA]</scope>
    <source>
        <strain evidence="1 2">SRW20</strain>
    </source>
</reference>
<dbReference type="AlphaFoldDB" id="A0A409WCI0"/>
<dbReference type="PANTHER" id="PTHR39218:SF1">
    <property type="entry name" value="OXIDOREDUCTASE 14 KDA SUBUNIT, PUTATIVE (AFU_ORTHOLOGUE AFUA_1G12110)-RELATED"/>
    <property type="match status" value="1"/>
</dbReference>
<gene>
    <name evidence="1" type="ORF">CVT26_008150</name>
</gene>
<comment type="caution">
    <text evidence="1">The sequence shown here is derived from an EMBL/GenBank/DDBJ whole genome shotgun (WGS) entry which is preliminary data.</text>
</comment>
<keyword evidence="2" id="KW-1185">Reference proteome</keyword>
<dbReference type="EMBL" id="NHYE01005182">
    <property type="protein sequence ID" value="PPQ76242.1"/>
    <property type="molecule type" value="Genomic_DNA"/>
</dbReference>
<dbReference type="STRING" id="231916.A0A409WCI0"/>
<evidence type="ECO:0000313" key="1">
    <source>
        <dbReference type="EMBL" id="PPQ76242.1"/>
    </source>
</evidence>
<proteinExistence type="predicted"/>
<dbReference type="PANTHER" id="PTHR39218">
    <property type="entry name" value="OXIDOREDUCTASE 14 KDA SUBUNIT, PUTATIVE (AFU_ORTHOLOGUE AFUA_1G12110)-RELATED"/>
    <property type="match status" value="1"/>
</dbReference>
<dbReference type="Proteomes" id="UP000284706">
    <property type="component" value="Unassembled WGS sequence"/>
</dbReference>